<dbReference type="EMBL" id="CP097899">
    <property type="protein sequence ID" value="URN92804.1"/>
    <property type="molecule type" value="Genomic_DNA"/>
</dbReference>
<dbReference type="InterPro" id="IPR011701">
    <property type="entry name" value="MFS"/>
</dbReference>
<dbReference type="GO" id="GO:0005886">
    <property type="term" value="C:plasma membrane"/>
    <property type="evidence" value="ECO:0007669"/>
    <property type="project" value="UniProtKB-SubCell"/>
</dbReference>
<gene>
    <name evidence="3" type="ORF">NAG76_13210</name>
</gene>
<dbReference type="GO" id="GO:0022857">
    <property type="term" value="F:transmembrane transporter activity"/>
    <property type="evidence" value="ECO:0007669"/>
    <property type="project" value="InterPro"/>
</dbReference>
<dbReference type="Pfam" id="PF07690">
    <property type="entry name" value="MFS_1"/>
    <property type="match status" value="1"/>
</dbReference>
<evidence type="ECO:0000256" key="2">
    <source>
        <dbReference type="SAM" id="Phobius"/>
    </source>
</evidence>
<keyword evidence="2" id="KW-1133">Transmembrane helix</keyword>
<evidence type="ECO:0000313" key="3">
    <source>
        <dbReference type="EMBL" id="URN92804.1"/>
    </source>
</evidence>
<dbReference type="SUPFAM" id="SSF103473">
    <property type="entry name" value="MFS general substrate transporter"/>
    <property type="match status" value="1"/>
</dbReference>
<feature type="transmembrane region" description="Helical" evidence="2">
    <location>
        <begin position="277"/>
        <end position="296"/>
    </location>
</feature>
<keyword evidence="2" id="KW-0812">Transmembrane</keyword>
<name>A0A9J6Z9U6_9BACL</name>
<comment type="subcellular location">
    <subcellularLocation>
        <location evidence="1">Cell membrane</location>
        <topology evidence="1">Multi-pass membrane protein</topology>
    </subcellularLocation>
</comment>
<sequence>MAKLLDKQAMILLAIYASFGFANLLSGTFVPVYLWKASQSYFTVALYAFAQYSAGGITFYLAGKWVKEGNKLNCLRAGCLLSGVFYSIVLWVKQGASDIPIVLGLISGMGLGLFWIAYNVVYFEITEPNTRDRFNGWQGLLIAFAGIVAPWSSGIIISMLSDLKGYQLIFTSSLIIFACCGALSFFIKRRPALGKYDWAHPMKQMKSSDTSWRRAFAAIVAQGVREGVFLFLIGLVVYIATSDEAKVGMYSLLASVTALISYWIVGRYMKPNWRIWSMFIGVISLAAIIVPLFGGIQYRSLLWFGIGTAMIFPLYIIPITSRIFDLIGASQQSVEKREELIVFREIALTLGRIIGLIPFFIYLQWNNTEQGLVWMLLIVGSIPILGWFWMRKLFRDDYGRTSEKV</sequence>
<feature type="transmembrane region" description="Helical" evidence="2">
    <location>
        <begin position="99"/>
        <end position="118"/>
    </location>
</feature>
<dbReference type="PANTHER" id="PTHR23526">
    <property type="entry name" value="INTEGRAL MEMBRANE TRANSPORT PROTEIN-RELATED"/>
    <property type="match status" value="1"/>
</dbReference>
<dbReference type="AlphaFoldDB" id="A0A9J6Z9U6"/>
<dbReference type="InterPro" id="IPR052528">
    <property type="entry name" value="Sugar_transport-like"/>
</dbReference>
<feature type="transmembrane region" description="Helical" evidence="2">
    <location>
        <begin position="371"/>
        <end position="390"/>
    </location>
</feature>
<feature type="transmembrane region" description="Helical" evidence="2">
    <location>
        <begin position="41"/>
        <end position="62"/>
    </location>
</feature>
<feature type="transmembrane region" description="Helical" evidence="2">
    <location>
        <begin position="215"/>
        <end position="241"/>
    </location>
</feature>
<dbReference type="Proteomes" id="UP001056756">
    <property type="component" value="Chromosome"/>
</dbReference>
<organism evidence="3 4">
    <name type="scientific">Candidatus Pristimantibacillus lignocellulolyticus</name>
    <dbReference type="NCBI Taxonomy" id="2994561"/>
    <lineage>
        <taxon>Bacteria</taxon>
        <taxon>Bacillati</taxon>
        <taxon>Bacillota</taxon>
        <taxon>Bacilli</taxon>
        <taxon>Bacillales</taxon>
        <taxon>Paenibacillaceae</taxon>
        <taxon>Candidatus Pristimantibacillus</taxon>
    </lineage>
</organism>
<feature type="transmembrane region" description="Helical" evidence="2">
    <location>
        <begin position="302"/>
        <end position="320"/>
    </location>
</feature>
<accession>A0A9J6Z9U6</accession>
<protein>
    <submittedName>
        <fullName evidence="3">MFS transporter</fullName>
    </submittedName>
</protein>
<feature type="transmembrane region" description="Helical" evidence="2">
    <location>
        <begin position="341"/>
        <end position="365"/>
    </location>
</feature>
<dbReference type="InterPro" id="IPR036259">
    <property type="entry name" value="MFS_trans_sf"/>
</dbReference>
<feature type="transmembrane region" description="Helical" evidence="2">
    <location>
        <begin position="247"/>
        <end position="265"/>
    </location>
</feature>
<feature type="transmembrane region" description="Helical" evidence="2">
    <location>
        <begin position="12"/>
        <end position="35"/>
    </location>
</feature>
<dbReference type="Gene3D" id="1.20.1250.20">
    <property type="entry name" value="MFS general substrate transporter like domains"/>
    <property type="match status" value="1"/>
</dbReference>
<evidence type="ECO:0000256" key="1">
    <source>
        <dbReference type="ARBA" id="ARBA00004651"/>
    </source>
</evidence>
<reference evidence="3" key="1">
    <citation type="submission" date="2022-05" db="EMBL/GenBank/DDBJ databases">
        <title>Novel bacterial taxa in a minimal lignocellulolytic consortium and its capacity to transform plastics disclosed by genome-resolved metagenomics.</title>
        <authorList>
            <person name="Rodriguez C.A.D."/>
            <person name="Diaz-Garcia L."/>
            <person name="Herrera K."/>
            <person name="Tarazona N.A."/>
            <person name="Sproer C."/>
            <person name="Overmann J."/>
            <person name="Jimenez D.J."/>
        </authorList>
    </citation>
    <scope>NUCLEOTIDE SEQUENCE</scope>
    <source>
        <strain evidence="3">MAG5</strain>
    </source>
</reference>
<dbReference type="PANTHER" id="PTHR23526:SF2">
    <property type="entry name" value="MAJOR FACILITATOR SUPERFAMILY (MFS) PROFILE DOMAIN-CONTAINING PROTEIN"/>
    <property type="match status" value="1"/>
</dbReference>
<dbReference type="KEGG" id="plig:NAG76_13210"/>
<feature type="transmembrane region" description="Helical" evidence="2">
    <location>
        <begin position="74"/>
        <end position="93"/>
    </location>
</feature>
<proteinExistence type="predicted"/>
<feature type="transmembrane region" description="Helical" evidence="2">
    <location>
        <begin position="166"/>
        <end position="187"/>
    </location>
</feature>
<evidence type="ECO:0000313" key="4">
    <source>
        <dbReference type="Proteomes" id="UP001056756"/>
    </source>
</evidence>
<feature type="transmembrane region" description="Helical" evidence="2">
    <location>
        <begin position="139"/>
        <end position="160"/>
    </location>
</feature>
<keyword evidence="2" id="KW-0472">Membrane</keyword>